<keyword evidence="4" id="KW-1185">Reference proteome</keyword>
<dbReference type="RefSeq" id="WP_065858414.1">
    <property type="nucleotide sequence ID" value="NZ_LYPC01000028.1"/>
</dbReference>
<dbReference type="Gene3D" id="3.30.110.70">
    <property type="entry name" value="Hypothetical protein apc22750. Chain B"/>
    <property type="match status" value="1"/>
</dbReference>
<dbReference type="SUPFAM" id="SSF117782">
    <property type="entry name" value="YbjQ-like"/>
    <property type="match status" value="1"/>
</dbReference>
<dbReference type="Pfam" id="PF01906">
    <property type="entry name" value="YbjQ_1"/>
    <property type="match status" value="1"/>
</dbReference>
<sequence length="108" mass="11656">MIIVTTENIPGYKVKEVKGMCFGLIVRSRGLGADIKAAFKGLVGGEIKQFTSLLEDLRKESMDRLVQNAQAMGANAIVMVRFDSGEIGKTMGEIVAYGTAVVVEKESE</sequence>
<evidence type="ECO:0000256" key="2">
    <source>
        <dbReference type="HAMAP-Rule" id="MF_00338"/>
    </source>
</evidence>
<protein>
    <recommendedName>
        <fullName evidence="2">UPF0145 protein A8709_06980</fullName>
    </recommendedName>
</protein>
<evidence type="ECO:0000313" key="3">
    <source>
        <dbReference type="EMBL" id="OCT11408.1"/>
    </source>
</evidence>
<dbReference type="EMBL" id="LYPC01000028">
    <property type="protein sequence ID" value="OCT11408.1"/>
    <property type="molecule type" value="Genomic_DNA"/>
</dbReference>
<dbReference type="STRING" id="512399.A8709_06980"/>
<dbReference type="OrthoDB" id="9796448at2"/>
<gene>
    <name evidence="3" type="ORF">A8709_06980</name>
</gene>
<dbReference type="HAMAP" id="MF_00338">
    <property type="entry name" value="UPF0145"/>
    <property type="match status" value="1"/>
</dbReference>
<dbReference type="PANTHER" id="PTHR34068">
    <property type="entry name" value="UPF0145 PROTEIN YBJQ"/>
    <property type="match status" value="1"/>
</dbReference>
<evidence type="ECO:0000256" key="1">
    <source>
        <dbReference type="ARBA" id="ARBA00010751"/>
    </source>
</evidence>
<dbReference type="Proteomes" id="UP000093309">
    <property type="component" value="Unassembled WGS sequence"/>
</dbReference>
<dbReference type="AlphaFoldDB" id="A0A1C0ZTJ9"/>
<organism evidence="3 4">
    <name type="scientific">Paenibacillus pectinilyticus</name>
    <dbReference type="NCBI Taxonomy" id="512399"/>
    <lineage>
        <taxon>Bacteria</taxon>
        <taxon>Bacillati</taxon>
        <taxon>Bacillota</taxon>
        <taxon>Bacilli</taxon>
        <taxon>Bacillales</taxon>
        <taxon>Paenibacillaceae</taxon>
        <taxon>Paenibacillus</taxon>
    </lineage>
</organism>
<name>A0A1C0ZTJ9_9BACL</name>
<dbReference type="InterPro" id="IPR002765">
    <property type="entry name" value="UPF0145_YbjQ-like"/>
</dbReference>
<dbReference type="PANTHER" id="PTHR34068:SF2">
    <property type="entry name" value="UPF0145 PROTEIN SCO3412"/>
    <property type="match status" value="1"/>
</dbReference>
<reference evidence="4" key="1">
    <citation type="submission" date="2016-05" db="EMBL/GenBank/DDBJ databases">
        <title>Paenibacillus oryzae. sp. nov., isolated from the rice root.</title>
        <authorList>
            <person name="Zhang J."/>
            <person name="Zhang X."/>
        </authorList>
    </citation>
    <scope>NUCLEOTIDE SEQUENCE [LARGE SCALE GENOMIC DNA]</scope>
    <source>
        <strain evidence="4">KCTC13222</strain>
    </source>
</reference>
<comment type="similarity">
    <text evidence="1 2">Belongs to the UPF0145 family.</text>
</comment>
<accession>A0A1C0ZTJ9</accession>
<dbReference type="InterPro" id="IPR035439">
    <property type="entry name" value="UPF0145_dom_sf"/>
</dbReference>
<evidence type="ECO:0000313" key="4">
    <source>
        <dbReference type="Proteomes" id="UP000093309"/>
    </source>
</evidence>
<comment type="caution">
    <text evidence="3">The sequence shown here is derived from an EMBL/GenBank/DDBJ whole genome shotgun (WGS) entry which is preliminary data.</text>
</comment>
<proteinExistence type="inferred from homology"/>